<evidence type="ECO:0000256" key="1">
    <source>
        <dbReference type="ARBA" id="ARBA00004651"/>
    </source>
</evidence>
<gene>
    <name evidence="9" type="ORF">P3X46_033692</name>
</gene>
<name>A0ABQ9KC25_HEVBR</name>
<dbReference type="EMBL" id="JARPOI010000019">
    <property type="protein sequence ID" value="KAJ9132866.1"/>
    <property type="molecule type" value="Genomic_DNA"/>
</dbReference>
<evidence type="ECO:0000313" key="9">
    <source>
        <dbReference type="EMBL" id="KAJ9132866.1"/>
    </source>
</evidence>
<evidence type="ECO:0000256" key="6">
    <source>
        <dbReference type="ARBA" id="ARBA00023136"/>
    </source>
</evidence>
<feature type="transmembrane region" description="Helical" evidence="7">
    <location>
        <begin position="91"/>
        <end position="114"/>
    </location>
</feature>
<keyword evidence="6 7" id="KW-0472">Membrane</keyword>
<comment type="similarity">
    <text evidence="2 7">Belongs to the Casparian strip membrane proteins (CASP) family.</text>
</comment>
<protein>
    <recommendedName>
        <fullName evidence="7">CASP-like protein</fullName>
    </recommendedName>
</protein>
<comment type="caution">
    <text evidence="9">The sequence shown here is derived from an EMBL/GenBank/DDBJ whole genome shotgun (WGS) entry which is preliminary data.</text>
</comment>
<dbReference type="InterPro" id="IPR006702">
    <property type="entry name" value="CASP_dom"/>
</dbReference>
<evidence type="ECO:0000256" key="3">
    <source>
        <dbReference type="ARBA" id="ARBA00022475"/>
    </source>
</evidence>
<dbReference type="NCBIfam" id="TIGR01569">
    <property type="entry name" value="A_tha_TIGR01569"/>
    <property type="match status" value="1"/>
</dbReference>
<evidence type="ECO:0000259" key="8">
    <source>
        <dbReference type="Pfam" id="PF04535"/>
    </source>
</evidence>
<evidence type="ECO:0000256" key="4">
    <source>
        <dbReference type="ARBA" id="ARBA00022692"/>
    </source>
</evidence>
<keyword evidence="5 7" id="KW-1133">Transmembrane helix</keyword>
<organism evidence="9 10">
    <name type="scientific">Hevea brasiliensis</name>
    <name type="common">Para rubber tree</name>
    <name type="synonym">Siphonia brasiliensis</name>
    <dbReference type="NCBI Taxonomy" id="3981"/>
    <lineage>
        <taxon>Eukaryota</taxon>
        <taxon>Viridiplantae</taxon>
        <taxon>Streptophyta</taxon>
        <taxon>Embryophyta</taxon>
        <taxon>Tracheophyta</taxon>
        <taxon>Spermatophyta</taxon>
        <taxon>Magnoliopsida</taxon>
        <taxon>eudicotyledons</taxon>
        <taxon>Gunneridae</taxon>
        <taxon>Pentapetalae</taxon>
        <taxon>rosids</taxon>
        <taxon>fabids</taxon>
        <taxon>Malpighiales</taxon>
        <taxon>Euphorbiaceae</taxon>
        <taxon>Crotonoideae</taxon>
        <taxon>Micrandreae</taxon>
        <taxon>Hevea</taxon>
    </lineage>
</organism>
<keyword evidence="3 7" id="KW-1003">Cell membrane</keyword>
<evidence type="ECO:0000256" key="7">
    <source>
        <dbReference type="RuleBase" id="RU361233"/>
    </source>
</evidence>
<keyword evidence="4 7" id="KW-0812">Transmembrane</keyword>
<keyword evidence="10" id="KW-1185">Reference proteome</keyword>
<reference evidence="9 10" key="1">
    <citation type="journal article" date="2023" name="Plant Biotechnol. J.">
        <title>Chromosome-level wild Hevea brasiliensis genome provides new tools for genomic-assisted breeding and valuable loci to elevate rubber yield.</title>
        <authorList>
            <person name="Cheng H."/>
            <person name="Song X."/>
            <person name="Hu Y."/>
            <person name="Wu T."/>
            <person name="Yang Q."/>
            <person name="An Z."/>
            <person name="Feng S."/>
            <person name="Deng Z."/>
            <person name="Wu W."/>
            <person name="Zeng X."/>
            <person name="Tu M."/>
            <person name="Wang X."/>
            <person name="Huang H."/>
        </authorList>
    </citation>
    <scope>NUCLEOTIDE SEQUENCE [LARGE SCALE GENOMIC DNA]</scope>
    <source>
        <strain evidence="9">MT/VB/25A 57/8</strain>
    </source>
</reference>
<evidence type="ECO:0000256" key="5">
    <source>
        <dbReference type="ARBA" id="ARBA00022989"/>
    </source>
</evidence>
<comment type="subcellular location">
    <subcellularLocation>
        <location evidence="1 7">Cell membrane</location>
        <topology evidence="1 7">Multi-pass membrane protein</topology>
    </subcellularLocation>
</comment>
<feature type="domain" description="Casparian strip membrane protein" evidence="8">
    <location>
        <begin position="32"/>
        <end position="175"/>
    </location>
</feature>
<dbReference type="Proteomes" id="UP001174677">
    <property type="component" value="Unassembled WGS sequence"/>
</dbReference>
<sequence length="232" mass="26018">MATTAAKEMNTISFEVKSLGFSYPSRVPHRSFFMTQVMFRVLAIAFTVALISVMVTSDQNVLVFGIMTVARLIYKYRMIFDFGFSCVFFRFLLGADAVVCGLSVLSLIIFCILSRSEHMRVMMVLLISGCSAATAIGYVGHYGANGMTWIAVCDYVGKFCNHVLASLVFILPSFLLLPCTYLCLCPQTHDSDSVNPLHFSQEESIFSFPYYFTGRQGLVCSIRIQIYMYINV</sequence>
<evidence type="ECO:0000256" key="2">
    <source>
        <dbReference type="ARBA" id="ARBA00007651"/>
    </source>
</evidence>
<evidence type="ECO:0000313" key="10">
    <source>
        <dbReference type="Proteomes" id="UP001174677"/>
    </source>
</evidence>
<dbReference type="InterPro" id="IPR006459">
    <property type="entry name" value="CASP/CASPL"/>
</dbReference>
<feature type="transmembrane region" description="Helical" evidence="7">
    <location>
        <begin position="32"/>
        <end position="54"/>
    </location>
</feature>
<feature type="transmembrane region" description="Helical" evidence="7">
    <location>
        <begin position="121"/>
        <end position="143"/>
    </location>
</feature>
<dbReference type="Pfam" id="PF04535">
    <property type="entry name" value="CASP_dom"/>
    <property type="match status" value="1"/>
</dbReference>
<proteinExistence type="inferred from homology"/>
<comment type="subunit">
    <text evidence="7">Homodimer and heterodimers.</text>
</comment>
<accession>A0ABQ9KC25</accession>
<feature type="transmembrane region" description="Helical" evidence="7">
    <location>
        <begin position="163"/>
        <end position="184"/>
    </location>
</feature>